<evidence type="ECO:0000313" key="4">
    <source>
        <dbReference type="EMBL" id="KAF7359001.1"/>
    </source>
</evidence>
<dbReference type="AlphaFoldDB" id="A0A8H6YIN8"/>
<dbReference type="PANTHER" id="PTHR31121:SF6">
    <property type="entry name" value="ALPHA-1,2 MANNOSYLTRANSFERASE KTR1"/>
    <property type="match status" value="1"/>
</dbReference>
<feature type="transmembrane region" description="Helical" evidence="3">
    <location>
        <begin position="6"/>
        <end position="26"/>
    </location>
</feature>
<dbReference type="SUPFAM" id="SSF53448">
    <property type="entry name" value="Nucleotide-diphospho-sugar transferases"/>
    <property type="match status" value="1"/>
</dbReference>
<proteinExistence type="inferred from homology"/>
<evidence type="ECO:0000256" key="3">
    <source>
        <dbReference type="SAM" id="Phobius"/>
    </source>
</evidence>
<evidence type="ECO:0000256" key="1">
    <source>
        <dbReference type="ARBA" id="ARBA00007677"/>
    </source>
</evidence>
<protein>
    <submittedName>
        <fullName evidence="4">Glycosyltransferase family 15 protein</fullName>
    </submittedName>
</protein>
<keyword evidence="3" id="KW-0812">Transmembrane</keyword>
<dbReference type="EMBL" id="JACAZH010000009">
    <property type="protein sequence ID" value="KAF7359001.1"/>
    <property type="molecule type" value="Genomic_DNA"/>
</dbReference>
<dbReference type="GO" id="GO:0016020">
    <property type="term" value="C:membrane"/>
    <property type="evidence" value="ECO:0007669"/>
    <property type="project" value="InterPro"/>
</dbReference>
<keyword evidence="2 4" id="KW-0808">Transferase</keyword>
<dbReference type="Gene3D" id="3.90.550.10">
    <property type="entry name" value="Spore Coat Polysaccharide Biosynthesis Protein SpsA, Chain A"/>
    <property type="match status" value="1"/>
</dbReference>
<keyword evidence="3" id="KW-0472">Membrane</keyword>
<dbReference type="OrthoDB" id="439943at2759"/>
<dbReference type="GO" id="GO:0006487">
    <property type="term" value="P:protein N-linked glycosylation"/>
    <property type="evidence" value="ECO:0007669"/>
    <property type="project" value="TreeGrafter"/>
</dbReference>
<feature type="transmembrane region" description="Helical" evidence="3">
    <location>
        <begin position="172"/>
        <end position="193"/>
    </location>
</feature>
<dbReference type="InterPro" id="IPR029044">
    <property type="entry name" value="Nucleotide-diphossugar_trans"/>
</dbReference>
<organism evidence="4 5">
    <name type="scientific">Mycena sanguinolenta</name>
    <dbReference type="NCBI Taxonomy" id="230812"/>
    <lineage>
        <taxon>Eukaryota</taxon>
        <taxon>Fungi</taxon>
        <taxon>Dikarya</taxon>
        <taxon>Basidiomycota</taxon>
        <taxon>Agaricomycotina</taxon>
        <taxon>Agaricomycetes</taxon>
        <taxon>Agaricomycetidae</taxon>
        <taxon>Agaricales</taxon>
        <taxon>Marasmiineae</taxon>
        <taxon>Mycenaceae</taxon>
        <taxon>Mycena</taxon>
    </lineage>
</organism>
<dbReference type="PANTHER" id="PTHR31121">
    <property type="entry name" value="ALPHA-1,2 MANNOSYLTRANSFERASE KTR1"/>
    <property type="match status" value="1"/>
</dbReference>
<dbReference type="GO" id="GO:0005794">
    <property type="term" value="C:Golgi apparatus"/>
    <property type="evidence" value="ECO:0007669"/>
    <property type="project" value="TreeGrafter"/>
</dbReference>
<name>A0A8H6YIN8_9AGAR</name>
<dbReference type="GO" id="GO:0000032">
    <property type="term" value="P:cell wall mannoprotein biosynthetic process"/>
    <property type="evidence" value="ECO:0007669"/>
    <property type="project" value="TreeGrafter"/>
</dbReference>
<dbReference type="Proteomes" id="UP000623467">
    <property type="component" value="Unassembled WGS sequence"/>
</dbReference>
<evidence type="ECO:0000256" key="2">
    <source>
        <dbReference type="ARBA" id="ARBA00022679"/>
    </source>
</evidence>
<keyword evidence="5" id="KW-1185">Reference proteome</keyword>
<dbReference type="GO" id="GO:0000026">
    <property type="term" value="F:alpha-1,2-mannosyltransferase activity"/>
    <property type="evidence" value="ECO:0007669"/>
    <property type="project" value="TreeGrafter"/>
</dbReference>
<sequence length="204" mass="21968">MALNKPTRYVLFVLALLLSLHVLLSFTHAPYGNATSLSGLFSPSSSSAHKYTDTAVPAYGGSTSWAGWETVGAGGNSTRANATFVMLARNTDVNGAVQSIRSIEDRFNREHNYPYVFLNEEPFTDEFKKCVLRRLRLIDRSVLLSAVAWALPCGAMVLPPLAGAVLALSSTAAMTLSSTLSAAFLIPALSALLRRDCSRPQILC</sequence>
<comment type="similarity">
    <text evidence="1">Belongs to the glycosyltransferase 15 family.</text>
</comment>
<comment type="caution">
    <text evidence="4">The sequence shown here is derived from an EMBL/GenBank/DDBJ whole genome shotgun (WGS) entry which is preliminary data.</text>
</comment>
<keyword evidence="3" id="KW-1133">Transmembrane helix</keyword>
<reference evidence="4" key="1">
    <citation type="submission" date="2020-05" db="EMBL/GenBank/DDBJ databases">
        <title>Mycena genomes resolve the evolution of fungal bioluminescence.</title>
        <authorList>
            <person name="Tsai I.J."/>
        </authorList>
    </citation>
    <scope>NUCLEOTIDE SEQUENCE</scope>
    <source>
        <strain evidence="4">160909Yilan</strain>
    </source>
</reference>
<accession>A0A8H6YIN8</accession>
<feature type="transmembrane region" description="Helical" evidence="3">
    <location>
        <begin position="142"/>
        <end position="166"/>
    </location>
</feature>
<gene>
    <name evidence="4" type="ORF">MSAN_01240800</name>
</gene>
<dbReference type="Pfam" id="PF01793">
    <property type="entry name" value="Glyco_transf_15"/>
    <property type="match status" value="1"/>
</dbReference>
<evidence type="ECO:0000313" key="5">
    <source>
        <dbReference type="Proteomes" id="UP000623467"/>
    </source>
</evidence>
<dbReference type="InterPro" id="IPR002685">
    <property type="entry name" value="Glyco_trans_15"/>
</dbReference>